<keyword evidence="1" id="KW-0732">Signal</keyword>
<dbReference type="SUPFAM" id="SSF52096">
    <property type="entry name" value="ClpP/crotonase"/>
    <property type="match status" value="1"/>
</dbReference>
<dbReference type="Pfam" id="PF03572">
    <property type="entry name" value="Peptidase_S41"/>
    <property type="match status" value="1"/>
</dbReference>
<keyword evidence="4" id="KW-1185">Reference proteome</keyword>
<protein>
    <submittedName>
        <fullName evidence="3">Peptidase family S41</fullName>
    </submittedName>
</protein>
<dbReference type="PANTHER" id="PTHR32060">
    <property type="entry name" value="TAIL-SPECIFIC PROTEASE"/>
    <property type="match status" value="1"/>
</dbReference>
<dbReference type="Proteomes" id="UP000184364">
    <property type="component" value="Unassembled WGS sequence"/>
</dbReference>
<dbReference type="GO" id="GO:0030288">
    <property type="term" value="C:outer membrane-bounded periplasmic space"/>
    <property type="evidence" value="ECO:0007669"/>
    <property type="project" value="TreeGrafter"/>
</dbReference>
<dbReference type="OrthoDB" id="7314861at2"/>
<feature type="domain" description="Tail specific protease" evidence="2">
    <location>
        <begin position="105"/>
        <end position="319"/>
    </location>
</feature>
<dbReference type="GO" id="GO:0008236">
    <property type="term" value="F:serine-type peptidase activity"/>
    <property type="evidence" value="ECO:0007669"/>
    <property type="project" value="InterPro"/>
</dbReference>
<dbReference type="Gene3D" id="3.90.226.10">
    <property type="entry name" value="2-enoyl-CoA Hydratase, Chain A, domain 1"/>
    <property type="match status" value="1"/>
</dbReference>
<evidence type="ECO:0000259" key="2">
    <source>
        <dbReference type="SMART" id="SM00245"/>
    </source>
</evidence>
<dbReference type="SMART" id="SM00245">
    <property type="entry name" value="TSPc"/>
    <property type="match status" value="1"/>
</dbReference>
<dbReference type="STRING" id="1302687.SAMN05444267_100916"/>
<dbReference type="AlphaFoldDB" id="A0A1M6W6W5"/>
<evidence type="ECO:0000313" key="3">
    <source>
        <dbReference type="EMBL" id="SHK89524.1"/>
    </source>
</evidence>
<sequence length="344" mass="38739">MKQMIFLLFTVFSSTVICHAQQQIHFKNDSVKQYIDKTLVLIHDHALNKDKIDWNSLQTEVYNKTKEAGNIQAALSVYPYLFEKIEDHHGWLSYKNKNYRWIKNVKRLDNEVVKNAVKKYEKVEAVVINKNIGYLRIPGNSDFSTKKMDSIAGNIVDEIDKINSGKIKGWIIDLRLNTGGNMYPMIAGISDLIGDNEKIGGFVTSEKKSEGDWILKNGNIYVDNNQVLNRRKLKVPVGKQLPVAVLISGYTASSGEMTAVSLVGRKNTKMFGEDSAGYTTTNEGFKVDSNSGLNLAVGYVVDRTGKIYIENVKPDMEIIGGDNFEDLNTDKKITASVEWIKKIK</sequence>
<feature type="chain" id="PRO_5012613005" evidence="1">
    <location>
        <begin position="21"/>
        <end position="344"/>
    </location>
</feature>
<reference evidence="4" key="1">
    <citation type="submission" date="2016-11" db="EMBL/GenBank/DDBJ databases">
        <authorList>
            <person name="Varghese N."/>
            <person name="Submissions S."/>
        </authorList>
    </citation>
    <scope>NUCLEOTIDE SEQUENCE [LARGE SCALE GENOMIC DNA]</scope>
    <source>
        <strain evidence="4">DSM 26899</strain>
    </source>
</reference>
<dbReference type="PANTHER" id="PTHR32060:SF30">
    <property type="entry name" value="CARBOXY-TERMINAL PROCESSING PROTEASE CTPA"/>
    <property type="match status" value="1"/>
</dbReference>
<proteinExistence type="predicted"/>
<feature type="signal peptide" evidence="1">
    <location>
        <begin position="1"/>
        <end position="20"/>
    </location>
</feature>
<dbReference type="InterPro" id="IPR005151">
    <property type="entry name" value="Tail-specific_protease"/>
</dbReference>
<accession>A0A1M6W6W5</accession>
<dbReference type="EMBL" id="FRAV01000009">
    <property type="protein sequence ID" value="SHK89524.1"/>
    <property type="molecule type" value="Genomic_DNA"/>
</dbReference>
<evidence type="ECO:0000256" key="1">
    <source>
        <dbReference type="SAM" id="SignalP"/>
    </source>
</evidence>
<gene>
    <name evidence="3" type="ORF">SAMN05444267_100916</name>
</gene>
<organism evidence="3 4">
    <name type="scientific">Chryseobacterium polytrichastri</name>
    <dbReference type="NCBI Taxonomy" id="1302687"/>
    <lineage>
        <taxon>Bacteria</taxon>
        <taxon>Pseudomonadati</taxon>
        <taxon>Bacteroidota</taxon>
        <taxon>Flavobacteriia</taxon>
        <taxon>Flavobacteriales</taxon>
        <taxon>Weeksellaceae</taxon>
        <taxon>Chryseobacterium group</taxon>
        <taxon>Chryseobacterium</taxon>
    </lineage>
</organism>
<dbReference type="GO" id="GO:0006508">
    <property type="term" value="P:proteolysis"/>
    <property type="evidence" value="ECO:0007669"/>
    <property type="project" value="InterPro"/>
</dbReference>
<dbReference type="GO" id="GO:0007165">
    <property type="term" value="P:signal transduction"/>
    <property type="evidence" value="ECO:0007669"/>
    <property type="project" value="TreeGrafter"/>
</dbReference>
<dbReference type="GO" id="GO:0004175">
    <property type="term" value="F:endopeptidase activity"/>
    <property type="evidence" value="ECO:0007669"/>
    <property type="project" value="TreeGrafter"/>
</dbReference>
<name>A0A1M6W6W5_9FLAO</name>
<dbReference type="InterPro" id="IPR029045">
    <property type="entry name" value="ClpP/crotonase-like_dom_sf"/>
</dbReference>
<evidence type="ECO:0000313" key="4">
    <source>
        <dbReference type="Proteomes" id="UP000184364"/>
    </source>
</evidence>